<dbReference type="RefSeq" id="WP_131338335.1">
    <property type="nucleotide sequence ID" value="NZ_SJJZ01000002.1"/>
</dbReference>
<comment type="caution">
    <text evidence="1">The sequence shown here is derived from an EMBL/GenBank/DDBJ whole genome shotgun (WGS) entry which is preliminary data.</text>
</comment>
<protein>
    <submittedName>
        <fullName evidence="1">Uncharacterized protein</fullName>
    </submittedName>
</protein>
<sequence length="94" mass="10020">MTGQTAVPDGVARAGRERLAEWLTAQASERELGATPEQLADWTAYQVEECLLFVPPGYANLMFLVADHGISSFAPSEETVATAIAAARARTEPA</sequence>
<dbReference type="OrthoDB" id="3828801at2"/>
<accession>A0A4R0HFK6</accession>
<dbReference type="EMBL" id="SJJZ01000002">
    <property type="protein sequence ID" value="TCC07652.1"/>
    <property type="molecule type" value="Genomic_DNA"/>
</dbReference>
<reference evidence="1 2" key="1">
    <citation type="submission" date="2019-02" db="EMBL/GenBank/DDBJ databases">
        <title>Kribbella capetownensis sp. nov. and Kribbella speibonae sp. nov., isolated from soil.</title>
        <authorList>
            <person name="Curtis S.M."/>
            <person name="Norton I."/>
            <person name="Everest G.J."/>
            <person name="Meyers P.R."/>
        </authorList>
    </citation>
    <scope>NUCLEOTIDE SEQUENCE [LARGE SCALE GENOMIC DNA]</scope>
    <source>
        <strain evidence="1 2">KCTC 29219</strain>
    </source>
</reference>
<evidence type="ECO:0000313" key="2">
    <source>
        <dbReference type="Proteomes" id="UP000292346"/>
    </source>
</evidence>
<dbReference type="AlphaFoldDB" id="A0A4R0HFK6"/>
<dbReference type="Proteomes" id="UP000292346">
    <property type="component" value="Unassembled WGS sequence"/>
</dbReference>
<gene>
    <name evidence="1" type="ORF">E0H45_16945</name>
</gene>
<organism evidence="1 2">
    <name type="scientific">Kribbella soli</name>
    <dbReference type="NCBI Taxonomy" id="1124743"/>
    <lineage>
        <taxon>Bacteria</taxon>
        <taxon>Bacillati</taxon>
        <taxon>Actinomycetota</taxon>
        <taxon>Actinomycetes</taxon>
        <taxon>Propionibacteriales</taxon>
        <taxon>Kribbellaceae</taxon>
        <taxon>Kribbella</taxon>
    </lineage>
</organism>
<proteinExistence type="predicted"/>
<keyword evidence="2" id="KW-1185">Reference proteome</keyword>
<evidence type="ECO:0000313" key="1">
    <source>
        <dbReference type="EMBL" id="TCC07652.1"/>
    </source>
</evidence>
<name>A0A4R0HFK6_9ACTN</name>